<keyword evidence="3" id="KW-1185">Reference proteome</keyword>
<organism evidence="2 3">
    <name type="scientific">Leptosphaeria maculans (strain JN3 / isolate v23.1.3 / race Av1-4-5-6-7-8)</name>
    <name type="common">Blackleg fungus</name>
    <name type="synonym">Phoma lingam</name>
    <dbReference type="NCBI Taxonomy" id="985895"/>
    <lineage>
        <taxon>Eukaryota</taxon>
        <taxon>Fungi</taxon>
        <taxon>Dikarya</taxon>
        <taxon>Ascomycota</taxon>
        <taxon>Pezizomycotina</taxon>
        <taxon>Dothideomycetes</taxon>
        <taxon>Pleosporomycetidae</taxon>
        <taxon>Pleosporales</taxon>
        <taxon>Pleosporineae</taxon>
        <taxon>Leptosphaeriaceae</taxon>
        <taxon>Plenodomus</taxon>
        <taxon>Plenodomus lingam/Leptosphaeria maculans species complex</taxon>
    </lineage>
</organism>
<name>E4ZGU8_LEPMJ</name>
<protein>
    <submittedName>
        <fullName evidence="2">Uncharacterized protein</fullName>
    </submittedName>
</protein>
<proteinExistence type="predicted"/>
<evidence type="ECO:0000256" key="1">
    <source>
        <dbReference type="SAM" id="MobiDB-lite"/>
    </source>
</evidence>
<accession>E4ZGU8</accession>
<dbReference type="OrthoDB" id="3259529at2759"/>
<evidence type="ECO:0000313" key="2">
    <source>
        <dbReference type="EMBL" id="CBX90518.1"/>
    </source>
</evidence>
<feature type="region of interest" description="Disordered" evidence="1">
    <location>
        <begin position="1"/>
        <end position="77"/>
    </location>
</feature>
<feature type="compositionally biased region" description="Polar residues" evidence="1">
    <location>
        <begin position="13"/>
        <end position="23"/>
    </location>
</feature>
<reference evidence="3" key="1">
    <citation type="journal article" date="2011" name="Nat. Commun.">
        <title>Effector diversification within compartments of the Leptosphaeria maculans genome affected by Repeat-Induced Point mutations.</title>
        <authorList>
            <person name="Rouxel T."/>
            <person name="Grandaubert J."/>
            <person name="Hane J.K."/>
            <person name="Hoede C."/>
            <person name="van de Wouw A.P."/>
            <person name="Couloux A."/>
            <person name="Dominguez V."/>
            <person name="Anthouard V."/>
            <person name="Bally P."/>
            <person name="Bourras S."/>
            <person name="Cozijnsen A.J."/>
            <person name="Ciuffetti L.M."/>
            <person name="Degrave A."/>
            <person name="Dilmaghani A."/>
            <person name="Duret L."/>
            <person name="Fudal I."/>
            <person name="Goodwin S.B."/>
            <person name="Gout L."/>
            <person name="Glaser N."/>
            <person name="Linglin J."/>
            <person name="Kema G.H.J."/>
            <person name="Lapalu N."/>
            <person name="Lawrence C.B."/>
            <person name="May K."/>
            <person name="Meyer M."/>
            <person name="Ollivier B."/>
            <person name="Poulain J."/>
            <person name="Schoch C.L."/>
            <person name="Simon A."/>
            <person name="Spatafora J.W."/>
            <person name="Stachowiak A."/>
            <person name="Turgeon B.G."/>
            <person name="Tyler B.M."/>
            <person name="Vincent D."/>
            <person name="Weissenbach J."/>
            <person name="Amselem J."/>
            <person name="Quesneville H."/>
            <person name="Oliver R.P."/>
            <person name="Wincker P."/>
            <person name="Balesdent M.-H."/>
            <person name="Howlett B.J."/>
        </authorList>
    </citation>
    <scope>NUCLEOTIDE SEQUENCE [LARGE SCALE GENOMIC DNA]</scope>
    <source>
        <strain evidence="3">JN3 / isolate v23.1.3 / race Av1-4-5-6-7-8</strain>
    </source>
</reference>
<gene>
    <name evidence="2" type="ORF">LEMA_P066440.1</name>
</gene>
<dbReference type="HOGENOM" id="CLU_1959967_0_0_1"/>
<dbReference type="InParanoid" id="E4ZGU8"/>
<dbReference type="VEuPathDB" id="FungiDB:LEMA_P066440.1"/>
<evidence type="ECO:0000313" key="3">
    <source>
        <dbReference type="Proteomes" id="UP000002668"/>
    </source>
</evidence>
<dbReference type="AlphaFoldDB" id="E4ZGU8"/>
<dbReference type="Proteomes" id="UP000002668">
    <property type="component" value="Genome"/>
</dbReference>
<dbReference type="GeneID" id="13291807"/>
<dbReference type="EMBL" id="FP929064">
    <property type="protein sequence ID" value="CBX90518.1"/>
    <property type="molecule type" value="Genomic_DNA"/>
</dbReference>
<feature type="compositionally biased region" description="Basic and acidic residues" evidence="1">
    <location>
        <begin position="35"/>
        <end position="44"/>
    </location>
</feature>
<sequence length="128" mass="13664">MADRKNADVHSLAMTTTERAQSESSDDDNMPVHVITREGIDRMLARPPPTGPNVVMSPLGDESVQGYPGGVEPDSHGAREIRGVVEILEGAGIPCCMDSEPALINQGTGRLMMVTVASQHDELEDPLS</sequence>